<proteinExistence type="predicted"/>
<evidence type="ECO:0000256" key="1">
    <source>
        <dbReference type="SAM" id="MobiDB-lite"/>
    </source>
</evidence>
<sequence>MPDGREVIPLVVGVEVETEVLGGGTQVRRRRPGTAMSPPSYVAGSLGCG</sequence>
<protein>
    <submittedName>
        <fullName evidence="2">Uncharacterized protein</fullName>
    </submittedName>
</protein>
<comment type="caution">
    <text evidence="2">The sequence shown here is derived from an EMBL/GenBank/DDBJ whole genome shotgun (WGS) entry which is preliminary data.</text>
</comment>
<name>A0A1V3X7Q0_MYCKA</name>
<reference evidence="2 3" key="1">
    <citation type="submission" date="2017-02" db="EMBL/GenBank/DDBJ databases">
        <title>Complete genome sequences of Mycobacterium kansasii strains isolated from rhesus macaques.</title>
        <authorList>
            <person name="Panda A."/>
            <person name="Nagaraj S."/>
            <person name="Zhao X."/>
            <person name="Tettelin H."/>
            <person name="Detolla L.J."/>
        </authorList>
    </citation>
    <scope>NUCLEOTIDE SEQUENCE [LARGE SCALE GENOMIC DNA]</scope>
    <source>
        <strain evidence="2 3">11-3469</strain>
    </source>
</reference>
<dbReference type="Proteomes" id="UP000188532">
    <property type="component" value="Unassembled WGS sequence"/>
</dbReference>
<dbReference type="AlphaFoldDB" id="A0A1V3X7Q0"/>
<gene>
    <name evidence="2" type="ORF">BZL29_4378</name>
</gene>
<accession>A0A1V3X7Q0</accession>
<dbReference type="EMBL" id="MVBN01000004">
    <property type="protein sequence ID" value="OOK74816.1"/>
    <property type="molecule type" value="Genomic_DNA"/>
</dbReference>
<evidence type="ECO:0000313" key="2">
    <source>
        <dbReference type="EMBL" id="OOK74816.1"/>
    </source>
</evidence>
<evidence type="ECO:0000313" key="3">
    <source>
        <dbReference type="Proteomes" id="UP000188532"/>
    </source>
</evidence>
<feature type="region of interest" description="Disordered" evidence="1">
    <location>
        <begin position="25"/>
        <end position="49"/>
    </location>
</feature>
<organism evidence="2 3">
    <name type="scientific">Mycobacterium kansasii</name>
    <dbReference type="NCBI Taxonomy" id="1768"/>
    <lineage>
        <taxon>Bacteria</taxon>
        <taxon>Bacillati</taxon>
        <taxon>Actinomycetota</taxon>
        <taxon>Actinomycetes</taxon>
        <taxon>Mycobacteriales</taxon>
        <taxon>Mycobacteriaceae</taxon>
        <taxon>Mycobacterium</taxon>
    </lineage>
</organism>